<keyword evidence="7 10" id="KW-0472">Membrane</keyword>
<comment type="caution">
    <text evidence="15">The sequence shown here is derived from an EMBL/GenBank/DDBJ whole genome shotgun (WGS) entry which is preliminary data.</text>
</comment>
<dbReference type="GO" id="GO:0044718">
    <property type="term" value="P:siderophore transmembrane transport"/>
    <property type="evidence" value="ECO:0007669"/>
    <property type="project" value="TreeGrafter"/>
</dbReference>
<evidence type="ECO:0000256" key="5">
    <source>
        <dbReference type="ARBA" id="ARBA00022729"/>
    </source>
</evidence>
<keyword evidence="9 10" id="KW-0998">Cell outer membrane</keyword>
<comment type="subcellular location">
    <subcellularLocation>
        <location evidence="1 10">Cell outer membrane</location>
        <topology evidence="1 10">Multi-pass membrane protein</topology>
    </subcellularLocation>
</comment>
<dbReference type="InterPro" id="IPR039426">
    <property type="entry name" value="TonB-dep_rcpt-like"/>
</dbReference>
<evidence type="ECO:0000256" key="1">
    <source>
        <dbReference type="ARBA" id="ARBA00004571"/>
    </source>
</evidence>
<evidence type="ECO:0000256" key="2">
    <source>
        <dbReference type="ARBA" id="ARBA00022448"/>
    </source>
</evidence>
<dbReference type="Proteomes" id="UP000696931">
    <property type="component" value="Unassembled WGS sequence"/>
</dbReference>
<keyword evidence="5 12" id="KW-0732">Signal</keyword>
<evidence type="ECO:0000256" key="6">
    <source>
        <dbReference type="ARBA" id="ARBA00023077"/>
    </source>
</evidence>
<gene>
    <name evidence="15" type="ORF">HZA61_16605</name>
</gene>
<sequence length="754" mass="82662">MTSFAVPRLRRARPFFLLCSLAAIACTAPAARAADAAAPAPADSTKPKTFLREVVVTGARYPRAYYQSPQALSFVGGAQLREQAPAVVSEALGQLPGVDNSKDSPWEQRPIVRGLSGQRVLVLMDGVPMNSARGNGPHPSLVDPSQVERIEVVRGPSSVSYGSDAIGGVINIMTREAPAATGGRSISGGANLSGSTAEQQFGGSVEVTPRIGHFAAYLAAGARSADDFRSPTGTVPNSSYEDWNTLVNLRWDFTERLVLKGGMQLYRGTDIGIPGLSSPTASYPPGMTSVFRFKNYDRDLYHLTLDHSYTGSWIAGSRIKVYQQKENRNFWSTERIDAAHYADFGVFGAPGASTYRQTDQDRFFDLKTTGLQFQATSRKTEHYFFTMGIDLARDRTDGDNVRRRGYHFDGTNGDSAGTVTRRVTASLPDGRFDNYAIWWQNQMTITPKWTVTGGLRWTEYRYRTEYGLSIPASGPSPAVYFPALKVDNDAAGGSLGIVYEPMTDLHLSFNVANGYRMPTAQELFFKGPASVGFVIGNDALKPEKSVSYDTGLRWGVGDLALSGNLFYTTFTDMIDALAVPTVPEANGQPTYQYKNIAEARMWGGEAEAEWNFRQGWRARGTVTGAIGDIVGREAIIKLYDQNIEKAPLPNVPPFRGTFAVRWTDSNARGWAEASTRYSWRTNRLALPVPGVSQIGAFKSEWISFDLMTGCRFGAERRQRVVLGVRNIADMQFRQAFGSLDEPGRSFVASFSTSF</sequence>
<keyword evidence="2 10" id="KW-0813">Transport</keyword>
<organism evidence="15 16">
    <name type="scientific">Eiseniibacteriota bacterium</name>
    <dbReference type="NCBI Taxonomy" id="2212470"/>
    <lineage>
        <taxon>Bacteria</taxon>
        <taxon>Candidatus Eiseniibacteriota</taxon>
    </lineage>
</organism>
<dbReference type="GO" id="GO:0009279">
    <property type="term" value="C:cell outer membrane"/>
    <property type="evidence" value="ECO:0007669"/>
    <property type="project" value="UniProtKB-SubCell"/>
</dbReference>
<dbReference type="InterPro" id="IPR012910">
    <property type="entry name" value="Plug_dom"/>
</dbReference>
<comment type="similarity">
    <text evidence="10 11">Belongs to the TonB-dependent receptor family.</text>
</comment>
<dbReference type="InterPro" id="IPR000531">
    <property type="entry name" value="Beta-barrel_TonB"/>
</dbReference>
<feature type="signal peptide" evidence="12">
    <location>
        <begin position="1"/>
        <end position="33"/>
    </location>
</feature>
<dbReference type="PANTHER" id="PTHR30069:SF29">
    <property type="entry name" value="HEMOGLOBIN AND HEMOGLOBIN-HAPTOGLOBIN-BINDING PROTEIN 1-RELATED"/>
    <property type="match status" value="1"/>
</dbReference>
<dbReference type="Pfam" id="PF00593">
    <property type="entry name" value="TonB_dep_Rec_b-barrel"/>
    <property type="match status" value="1"/>
</dbReference>
<dbReference type="PROSITE" id="PS01156">
    <property type="entry name" value="TONB_DEPENDENT_REC_2"/>
    <property type="match status" value="1"/>
</dbReference>
<dbReference type="EMBL" id="JACRIW010000119">
    <property type="protein sequence ID" value="MBI5171109.1"/>
    <property type="molecule type" value="Genomic_DNA"/>
</dbReference>
<dbReference type="PROSITE" id="PS52016">
    <property type="entry name" value="TONB_DEPENDENT_REC_3"/>
    <property type="match status" value="1"/>
</dbReference>
<evidence type="ECO:0000256" key="11">
    <source>
        <dbReference type="RuleBase" id="RU003357"/>
    </source>
</evidence>
<proteinExistence type="inferred from homology"/>
<keyword evidence="8 15" id="KW-0675">Receptor</keyword>
<accession>A0A933SEU4</accession>
<feature type="domain" description="TonB-dependent receptor-like beta-barrel" evidence="13">
    <location>
        <begin position="291"/>
        <end position="727"/>
    </location>
</feature>
<evidence type="ECO:0000259" key="13">
    <source>
        <dbReference type="Pfam" id="PF00593"/>
    </source>
</evidence>
<reference evidence="15" key="1">
    <citation type="submission" date="2020-07" db="EMBL/GenBank/DDBJ databases">
        <title>Huge and variable diversity of episymbiotic CPR bacteria and DPANN archaea in groundwater ecosystems.</title>
        <authorList>
            <person name="He C.Y."/>
            <person name="Keren R."/>
            <person name="Whittaker M."/>
            <person name="Farag I.F."/>
            <person name="Doudna J."/>
            <person name="Cate J.H.D."/>
            <person name="Banfield J.F."/>
        </authorList>
    </citation>
    <scope>NUCLEOTIDE SEQUENCE</scope>
    <source>
        <strain evidence="15">NC_groundwater_1813_Pr3_B-0.1um_71_17</strain>
    </source>
</reference>
<keyword evidence="6 11" id="KW-0798">TonB box</keyword>
<evidence type="ECO:0000256" key="12">
    <source>
        <dbReference type="SAM" id="SignalP"/>
    </source>
</evidence>
<evidence type="ECO:0000256" key="3">
    <source>
        <dbReference type="ARBA" id="ARBA00022452"/>
    </source>
</evidence>
<evidence type="ECO:0000256" key="4">
    <source>
        <dbReference type="ARBA" id="ARBA00022692"/>
    </source>
</evidence>
<keyword evidence="4 10" id="KW-0812">Transmembrane</keyword>
<evidence type="ECO:0000313" key="16">
    <source>
        <dbReference type="Proteomes" id="UP000696931"/>
    </source>
</evidence>
<keyword evidence="3 10" id="KW-1134">Transmembrane beta strand</keyword>
<dbReference type="SUPFAM" id="SSF56935">
    <property type="entry name" value="Porins"/>
    <property type="match status" value="1"/>
</dbReference>
<dbReference type="PANTHER" id="PTHR30069">
    <property type="entry name" value="TONB-DEPENDENT OUTER MEMBRANE RECEPTOR"/>
    <property type="match status" value="1"/>
</dbReference>
<dbReference type="Pfam" id="PF07715">
    <property type="entry name" value="Plug"/>
    <property type="match status" value="1"/>
</dbReference>
<dbReference type="Gene3D" id="2.40.170.20">
    <property type="entry name" value="TonB-dependent receptor, beta-barrel domain"/>
    <property type="match status" value="1"/>
</dbReference>
<protein>
    <submittedName>
        <fullName evidence="15">TonB-dependent receptor</fullName>
    </submittedName>
</protein>
<evidence type="ECO:0000313" key="15">
    <source>
        <dbReference type="EMBL" id="MBI5171109.1"/>
    </source>
</evidence>
<dbReference type="InterPro" id="IPR036942">
    <property type="entry name" value="Beta-barrel_TonB_sf"/>
</dbReference>
<evidence type="ECO:0000256" key="10">
    <source>
        <dbReference type="PROSITE-ProRule" id="PRU01360"/>
    </source>
</evidence>
<dbReference type="CDD" id="cd01347">
    <property type="entry name" value="ligand_gated_channel"/>
    <property type="match status" value="1"/>
</dbReference>
<evidence type="ECO:0000259" key="14">
    <source>
        <dbReference type="Pfam" id="PF07715"/>
    </source>
</evidence>
<dbReference type="AlphaFoldDB" id="A0A933SEU4"/>
<evidence type="ECO:0000256" key="9">
    <source>
        <dbReference type="ARBA" id="ARBA00023237"/>
    </source>
</evidence>
<evidence type="ECO:0000256" key="7">
    <source>
        <dbReference type="ARBA" id="ARBA00023136"/>
    </source>
</evidence>
<dbReference type="InterPro" id="IPR037066">
    <property type="entry name" value="Plug_dom_sf"/>
</dbReference>
<dbReference type="InterPro" id="IPR010917">
    <property type="entry name" value="TonB_rcpt_CS"/>
</dbReference>
<dbReference type="Gene3D" id="2.170.130.10">
    <property type="entry name" value="TonB-dependent receptor, plug domain"/>
    <property type="match status" value="1"/>
</dbReference>
<dbReference type="GO" id="GO:0015344">
    <property type="term" value="F:siderophore uptake transmembrane transporter activity"/>
    <property type="evidence" value="ECO:0007669"/>
    <property type="project" value="TreeGrafter"/>
</dbReference>
<feature type="chain" id="PRO_5037346873" evidence="12">
    <location>
        <begin position="34"/>
        <end position="754"/>
    </location>
</feature>
<name>A0A933SEU4_UNCEI</name>
<evidence type="ECO:0000256" key="8">
    <source>
        <dbReference type="ARBA" id="ARBA00023170"/>
    </source>
</evidence>
<feature type="domain" description="TonB-dependent receptor plug" evidence="14">
    <location>
        <begin position="67"/>
        <end position="169"/>
    </location>
</feature>